<dbReference type="InterPro" id="IPR002577">
    <property type="entry name" value="HTH_HxlR"/>
</dbReference>
<proteinExistence type="predicted"/>
<dbReference type="InterPro" id="IPR036390">
    <property type="entry name" value="WH_DNA-bd_sf"/>
</dbReference>
<evidence type="ECO:0000256" key="3">
    <source>
        <dbReference type="ARBA" id="ARBA00023163"/>
    </source>
</evidence>
<name>A0A1G7J6Q8_CHIFI</name>
<organism evidence="5 6">
    <name type="scientific">Chitinophaga filiformis</name>
    <name type="common">Myxococcus filiformis</name>
    <name type="synonym">Flexibacter filiformis</name>
    <dbReference type="NCBI Taxonomy" id="104663"/>
    <lineage>
        <taxon>Bacteria</taxon>
        <taxon>Pseudomonadati</taxon>
        <taxon>Bacteroidota</taxon>
        <taxon>Chitinophagia</taxon>
        <taxon>Chitinophagales</taxon>
        <taxon>Chitinophagaceae</taxon>
        <taxon>Chitinophaga</taxon>
    </lineage>
</organism>
<keyword evidence="3" id="KW-0804">Transcription</keyword>
<dbReference type="Pfam" id="PF01638">
    <property type="entry name" value="HxlR"/>
    <property type="match status" value="1"/>
</dbReference>
<dbReference type="OrthoDB" id="7678715at2"/>
<keyword evidence="2 5" id="KW-0238">DNA-binding</keyword>
<dbReference type="EMBL" id="FNBN01000001">
    <property type="protein sequence ID" value="SDF20583.1"/>
    <property type="molecule type" value="Genomic_DNA"/>
</dbReference>
<accession>A0A1G7J6Q8</accession>
<dbReference type="AlphaFoldDB" id="A0A1G7J6Q8"/>
<feature type="domain" description="HTH hxlR-type" evidence="4">
    <location>
        <begin position="15"/>
        <end position="114"/>
    </location>
</feature>
<evidence type="ECO:0000256" key="1">
    <source>
        <dbReference type="ARBA" id="ARBA00023015"/>
    </source>
</evidence>
<dbReference type="SUPFAM" id="SSF46785">
    <property type="entry name" value="Winged helix' DNA-binding domain"/>
    <property type="match status" value="1"/>
</dbReference>
<dbReference type="GO" id="GO:0003677">
    <property type="term" value="F:DNA binding"/>
    <property type="evidence" value="ECO:0007669"/>
    <property type="project" value="UniProtKB-KW"/>
</dbReference>
<dbReference type="STRING" id="104663.SAMN04488121_1011120"/>
<evidence type="ECO:0000313" key="6">
    <source>
        <dbReference type="Proteomes" id="UP000199045"/>
    </source>
</evidence>
<sequence>METLKKYRAAGGGNCAVRNVLDRLGDKWSMLIIIILGHEGTMRFNQLHHGIGDISQKMLTVTLKILEADGLVVRKVYAEIPPKVEYSLTERGRSLLPHLEGLAQWAEANMQGIYASREKYTAGV</sequence>
<evidence type="ECO:0000259" key="4">
    <source>
        <dbReference type="PROSITE" id="PS51118"/>
    </source>
</evidence>
<dbReference type="PANTHER" id="PTHR33204:SF39">
    <property type="entry name" value="TRANSCRIPTIONAL REGULATORY PROTEIN"/>
    <property type="match status" value="1"/>
</dbReference>
<dbReference type="PROSITE" id="PS51118">
    <property type="entry name" value="HTH_HXLR"/>
    <property type="match status" value="1"/>
</dbReference>
<dbReference type="Gene3D" id="1.10.10.10">
    <property type="entry name" value="Winged helix-like DNA-binding domain superfamily/Winged helix DNA-binding domain"/>
    <property type="match status" value="1"/>
</dbReference>
<protein>
    <submittedName>
        <fullName evidence="5">DNA-binding transcriptional regulator, HxlR family</fullName>
    </submittedName>
</protein>
<dbReference type="InterPro" id="IPR036388">
    <property type="entry name" value="WH-like_DNA-bd_sf"/>
</dbReference>
<keyword evidence="1" id="KW-0805">Transcription regulation</keyword>
<reference evidence="5 6" key="1">
    <citation type="submission" date="2016-10" db="EMBL/GenBank/DDBJ databases">
        <authorList>
            <person name="de Groot N.N."/>
        </authorList>
    </citation>
    <scope>NUCLEOTIDE SEQUENCE [LARGE SCALE GENOMIC DNA]</scope>
    <source>
        <strain evidence="5 6">DSM 527</strain>
    </source>
</reference>
<evidence type="ECO:0000313" key="5">
    <source>
        <dbReference type="EMBL" id="SDF20583.1"/>
    </source>
</evidence>
<dbReference type="Proteomes" id="UP000199045">
    <property type="component" value="Unassembled WGS sequence"/>
</dbReference>
<gene>
    <name evidence="5" type="ORF">SAMN04488121_1011120</name>
</gene>
<dbReference type="PANTHER" id="PTHR33204">
    <property type="entry name" value="TRANSCRIPTIONAL REGULATOR, MARR FAMILY"/>
    <property type="match status" value="1"/>
</dbReference>
<evidence type="ECO:0000256" key="2">
    <source>
        <dbReference type="ARBA" id="ARBA00023125"/>
    </source>
</evidence>